<evidence type="ECO:0000313" key="12">
    <source>
        <dbReference type="Proteomes" id="UP000278823"/>
    </source>
</evidence>
<comment type="caution">
    <text evidence="11">The sequence shown here is derived from an EMBL/GenBank/DDBJ whole genome shotgun (WGS) entry which is preliminary data.</text>
</comment>
<gene>
    <name evidence="11" type="ORF">EFQ99_30210</name>
</gene>
<dbReference type="InterPro" id="IPR050709">
    <property type="entry name" value="Biotin_Carboxyl_Carrier/Decarb"/>
</dbReference>
<evidence type="ECO:0000256" key="3">
    <source>
        <dbReference type="ARBA" id="ARBA00017562"/>
    </source>
</evidence>
<keyword evidence="8 9" id="KW-0092">Biotin</keyword>
<proteinExistence type="predicted"/>
<dbReference type="PROSITE" id="PS50968">
    <property type="entry name" value="BIOTINYL_LIPOYL"/>
    <property type="match status" value="1"/>
</dbReference>
<dbReference type="PANTHER" id="PTHR45266">
    <property type="entry name" value="OXALOACETATE DECARBOXYLASE ALPHA CHAIN"/>
    <property type="match status" value="1"/>
</dbReference>
<keyword evidence="12" id="KW-1185">Reference proteome</keyword>
<dbReference type="Pfam" id="PF00364">
    <property type="entry name" value="Biotin_lipoyl"/>
    <property type="match status" value="1"/>
</dbReference>
<evidence type="ECO:0000256" key="7">
    <source>
        <dbReference type="ARBA" id="ARBA00023160"/>
    </source>
</evidence>
<dbReference type="AlphaFoldDB" id="A0A3S0SMA8"/>
<keyword evidence="6 9" id="KW-0443">Lipid metabolism</keyword>
<dbReference type="CDD" id="cd06850">
    <property type="entry name" value="biotinyl_domain"/>
    <property type="match status" value="1"/>
</dbReference>
<evidence type="ECO:0000313" key="11">
    <source>
        <dbReference type="EMBL" id="RUM20029.1"/>
    </source>
</evidence>
<sequence>MDLSKIKTLIDFVGRSNITELTVTEKDVMVRIFRTPSGQEAAAEPTAKESVIPALDAGLDAPTSIENTSYAVKAPVFGVLHRTPAPGEPPFVAIGDVVEEGQTLFIIEAMKVFNTITAPRPGRITHLTEIDDGEVETGALLAEIV</sequence>
<comment type="pathway">
    <text evidence="2 9">Lipid metabolism; fatty acid biosynthesis.</text>
</comment>
<feature type="domain" description="Lipoyl-binding" evidence="10">
    <location>
        <begin position="69"/>
        <end position="145"/>
    </location>
</feature>
<evidence type="ECO:0000256" key="1">
    <source>
        <dbReference type="ARBA" id="ARBA00003761"/>
    </source>
</evidence>
<comment type="function">
    <text evidence="1 9">This protein is a component of the acetyl coenzyme A carboxylase complex; first, biotin carboxylase catalyzes the carboxylation of the carrier protein and then the transcarboxylase transfers the carboxyl group to form malonyl-CoA.</text>
</comment>
<organism evidence="11 12">
    <name type="scientific">Rhizobium vallis</name>
    <dbReference type="NCBI Taxonomy" id="634290"/>
    <lineage>
        <taxon>Bacteria</taxon>
        <taxon>Pseudomonadati</taxon>
        <taxon>Pseudomonadota</taxon>
        <taxon>Alphaproteobacteria</taxon>
        <taxon>Hyphomicrobiales</taxon>
        <taxon>Rhizobiaceae</taxon>
        <taxon>Rhizobium/Agrobacterium group</taxon>
        <taxon>Rhizobium</taxon>
    </lineage>
</organism>
<keyword evidence="7 9" id="KW-0275">Fatty acid biosynthesis</keyword>
<evidence type="ECO:0000256" key="8">
    <source>
        <dbReference type="ARBA" id="ARBA00023267"/>
    </source>
</evidence>
<dbReference type="PANTHER" id="PTHR45266:SF3">
    <property type="entry name" value="OXALOACETATE DECARBOXYLASE ALPHA CHAIN"/>
    <property type="match status" value="1"/>
</dbReference>
<evidence type="ECO:0000256" key="6">
    <source>
        <dbReference type="ARBA" id="ARBA00023098"/>
    </source>
</evidence>
<dbReference type="InterPro" id="IPR011053">
    <property type="entry name" value="Single_hybrid_motif"/>
</dbReference>
<dbReference type="Proteomes" id="UP000278823">
    <property type="component" value="Unassembled WGS sequence"/>
</dbReference>
<dbReference type="GO" id="GO:0006633">
    <property type="term" value="P:fatty acid biosynthetic process"/>
    <property type="evidence" value="ECO:0007669"/>
    <property type="project" value="UniProtKB-UniPathway"/>
</dbReference>
<dbReference type="SUPFAM" id="SSF51230">
    <property type="entry name" value="Single hybrid motif"/>
    <property type="match status" value="1"/>
</dbReference>
<keyword evidence="5 9" id="KW-0276">Fatty acid metabolism</keyword>
<evidence type="ECO:0000259" key="10">
    <source>
        <dbReference type="PROSITE" id="PS50968"/>
    </source>
</evidence>
<name>A0A3S0SMA8_9HYPH</name>
<dbReference type="InterPro" id="IPR000089">
    <property type="entry name" value="Biotin_lipoyl"/>
</dbReference>
<protein>
    <recommendedName>
        <fullName evidence="3 9">Biotin carboxyl carrier protein of acetyl-CoA carboxylase</fullName>
    </recommendedName>
</protein>
<dbReference type="UniPathway" id="UPA00094"/>
<dbReference type="Gene3D" id="2.40.50.100">
    <property type="match status" value="1"/>
</dbReference>
<evidence type="ECO:0000256" key="4">
    <source>
        <dbReference type="ARBA" id="ARBA00022516"/>
    </source>
</evidence>
<dbReference type="InterPro" id="IPR001882">
    <property type="entry name" value="Biotin_BS"/>
</dbReference>
<evidence type="ECO:0000256" key="5">
    <source>
        <dbReference type="ARBA" id="ARBA00022832"/>
    </source>
</evidence>
<dbReference type="InterPro" id="IPR001249">
    <property type="entry name" value="AcCoA_biotinCC"/>
</dbReference>
<evidence type="ECO:0000256" key="2">
    <source>
        <dbReference type="ARBA" id="ARBA00005194"/>
    </source>
</evidence>
<dbReference type="GO" id="GO:0003989">
    <property type="term" value="F:acetyl-CoA carboxylase activity"/>
    <property type="evidence" value="ECO:0007669"/>
    <property type="project" value="InterPro"/>
</dbReference>
<evidence type="ECO:0000256" key="9">
    <source>
        <dbReference type="RuleBase" id="RU364072"/>
    </source>
</evidence>
<dbReference type="OrthoDB" id="9811735at2"/>
<dbReference type="PRINTS" id="PR01071">
    <property type="entry name" value="ACOABIOTINCC"/>
</dbReference>
<dbReference type="GO" id="GO:0009317">
    <property type="term" value="C:acetyl-CoA carboxylase complex"/>
    <property type="evidence" value="ECO:0007669"/>
    <property type="project" value="InterPro"/>
</dbReference>
<dbReference type="RefSeq" id="WP_126924823.1">
    <property type="nucleotide sequence ID" value="NZ_ML133700.1"/>
</dbReference>
<dbReference type="PROSITE" id="PS00188">
    <property type="entry name" value="BIOTIN"/>
    <property type="match status" value="1"/>
</dbReference>
<dbReference type="EMBL" id="RJTH01000016">
    <property type="protein sequence ID" value="RUM20029.1"/>
    <property type="molecule type" value="Genomic_DNA"/>
</dbReference>
<reference evidence="12" key="1">
    <citation type="submission" date="2018-11" db="EMBL/GenBank/DDBJ databases">
        <title>Rhizobium chutanense sp. nov., isolated from root nodules of Phaseolus vulgaris in China.</title>
        <authorList>
            <person name="Huo Y."/>
        </authorList>
    </citation>
    <scope>NUCLEOTIDE SEQUENCE [LARGE SCALE GENOMIC DNA]</scope>
    <source>
        <strain evidence="12">CCBAU 65647</strain>
    </source>
</reference>
<accession>A0A3S0SMA8</accession>
<keyword evidence="4 9" id="KW-0444">Lipid biosynthesis</keyword>